<dbReference type="PROSITE" id="PS50943">
    <property type="entry name" value="HTH_CROC1"/>
    <property type="match status" value="1"/>
</dbReference>
<name>A0A918AKI9_9PSEU</name>
<dbReference type="Pfam" id="PF19054">
    <property type="entry name" value="DUF5753"/>
    <property type="match status" value="1"/>
</dbReference>
<reference evidence="2" key="1">
    <citation type="journal article" date="2014" name="Int. J. Syst. Evol. Microbiol.">
        <title>Complete genome sequence of Corynebacterium casei LMG S-19264T (=DSM 44701T), isolated from a smear-ripened cheese.</title>
        <authorList>
            <consortium name="US DOE Joint Genome Institute (JGI-PGF)"/>
            <person name="Walter F."/>
            <person name="Albersmeier A."/>
            <person name="Kalinowski J."/>
            <person name="Ruckert C."/>
        </authorList>
    </citation>
    <scope>NUCLEOTIDE SEQUENCE</scope>
    <source>
        <strain evidence="2">JCM 3313</strain>
    </source>
</reference>
<dbReference type="EMBL" id="BMRG01000001">
    <property type="protein sequence ID" value="GGP38592.1"/>
    <property type="molecule type" value="Genomic_DNA"/>
</dbReference>
<dbReference type="SUPFAM" id="SSF47413">
    <property type="entry name" value="lambda repressor-like DNA-binding domains"/>
    <property type="match status" value="1"/>
</dbReference>
<dbReference type="InterPro" id="IPR043917">
    <property type="entry name" value="DUF5753"/>
</dbReference>
<dbReference type="SMART" id="SM00530">
    <property type="entry name" value="HTH_XRE"/>
    <property type="match status" value="1"/>
</dbReference>
<proteinExistence type="predicted"/>
<dbReference type="AlphaFoldDB" id="A0A918AKI9"/>
<dbReference type="InterPro" id="IPR010982">
    <property type="entry name" value="Lambda_DNA-bd_dom_sf"/>
</dbReference>
<evidence type="ECO:0000313" key="3">
    <source>
        <dbReference type="Proteomes" id="UP000639606"/>
    </source>
</evidence>
<feature type="domain" description="HTH cro/C1-type" evidence="1">
    <location>
        <begin position="19"/>
        <end position="75"/>
    </location>
</feature>
<sequence>MARMAMEWTRRKAMLGKFMKTLRERVQPRLTPEQAAKQVKSNRTTLHRMESGITQPNYHLVVALLSLYGATDEERRKAERLWDAARKPIARIEHAADLPTKYVAFCREEGLAKRERIIAYIAIPGLLQIGAYASAVAEAAPEFNARRRKGWENRAAAERRARQQLLTRTDPLHLHAVIDEGAVRRQVGGEVVMREQLRHLLDMGARDNVTIQVVATGGGAYGTMSGAATILDFAEDEPSSVYVEYAAGGEILDTESDVVAFTRSFERISRDVALSPAASADLIKSALHELEER</sequence>
<dbReference type="Pfam" id="PF13560">
    <property type="entry name" value="HTH_31"/>
    <property type="match status" value="1"/>
</dbReference>
<reference evidence="2" key="2">
    <citation type="submission" date="2020-09" db="EMBL/GenBank/DDBJ databases">
        <authorList>
            <person name="Sun Q."/>
            <person name="Ohkuma M."/>
        </authorList>
    </citation>
    <scope>NUCLEOTIDE SEQUENCE</scope>
    <source>
        <strain evidence="2">JCM 3313</strain>
    </source>
</reference>
<dbReference type="InterPro" id="IPR001387">
    <property type="entry name" value="Cro/C1-type_HTH"/>
</dbReference>
<organism evidence="2 3">
    <name type="scientific">Saccharothrix coeruleofusca</name>
    <dbReference type="NCBI Taxonomy" id="33919"/>
    <lineage>
        <taxon>Bacteria</taxon>
        <taxon>Bacillati</taxon>
        <taxon>Actinomycetota</taxon>
        <taxon>Actinomycetes</taxon>
        <taxon>Pseudonocardiales</taxon>
        <taxon>Pseudonocardiaceae</taxon>
        <taxon>Saccharothrix</taxon>
    </lineage>
</organism>
<evidence type="ECO:0000259" key="1">
    <source>
        <dbReference type="PROSITE" id="PS50943"/>
    </source>
</evidence>
<accession>A0A918AKI9</accession>
<keyword evidence="3" id="KW-1185">Reference proteome</keyword>
<dbReference type="GO" id="GO:0003677">
    <property type="term" value="F:DNA binding"/>
    <property type="evidence" value="ECO:0007669"/>
    <property type="project" value="InterPro"/>
</dbReference>
<gene>
    <name evidence="2" type="ORF">GCM10010185_07620</name>
</gene>
<dbReference type="Proteomes" id="UP000639606">
    <property type="component" value="Unassembled WGS sequence"/>
</dbReference>
<protein>
    <submittedName>
        <fullName evidence="2">Transcriptional regulator</fullName>
    </submittedName>
</protein>
<evidence type="ECO:0000313" key="2">
    <source>
        <dbReference type="EMBL" id="GGP38592.1"/>
    </source>
</evidence>
<comment type="caution">
    <text evidence="2">The sequence shown here is derived from an EMBL/GenBank/DDBJ whole genome shotgun (WGS) entry which is preliminary data.</text>
</comment>